<dbReference type="RefSeq" id="WP_173137403.1">
    <property type="nucleotide sequence ID" value="NZ_CBCSGW010000018.1"/>
</dbReference>
<name>A0ABX2FBV1_9PSEU</name>
<dbReference type="Gene3D" id="3.30.70.1230">
    <property type="entry name" value="Nucleotide cyclase"/>
    <property type="match status" value="1"/>
</dbReference>
<evidence type="ECO:0000313" key="3">
    <source>
        <dbReference type="Proteomes" id="UP000763557"/>
    </source>
</evidence>
<dbReference type="InterPro" id="IPR045431">
    <property type="entry name" value="EAD2"/>
</dbReference>
<reference evidence="2 3" key="1">
    <citation type="submission" date="2020-01" db="EMBL/GenBank/DDBJ databases">
        <title>Kibdelosporangium persica a novel Actinomycetes from a hot desert in Iran.</title>
        <authorList>
            <person name="Safaei N."/>
            <person name="Zaburannyi N."/>
            <person name="Mueller R."/>
            <person name="Wink J."/>
        </authorList>
    </citation>
    <scope>NUCLEOTIDE SEQUENCE [LARGE SCALE GENOMIC DNA]</scope>
    <source>
        <strain evidence="2 3">4NS15</strain>
    </source>
</reference>
<comment type="caution">
    <text evidence="2">The sequence shown here is derived from an EMBL/GenBank/DDBJ whole genome shotgun (WGS) entry which is preliminary data.</text>
</comment>
<dbReference type="InterPro" id="IPR029787">
    <property type="entry name" value="Nucleotide_cyclase"/>
</dbReference>
<protein>
    <submittedName>
        <fullName evidence="2">High-affnity carbon uptake protein Hat/HatR</fullName>
    </submittedName>
</protein>
<gene>
    <name evidence="2" type="ORF">GC106_55990</name>
</gene>
<organism evidence="2 3">
    <name type="scientific">Kibdelosporangium persicum</name>
    <dbReference type="NCBI Taxonomy" id="2698649"/>
    <lineage>
        <taxon>Bacteria</taxon>
        <taxon>Bacillati</taxon>
        <taxon>Actinomycetota</taxon>
        <taxon>Actinomycetes</taxon>
        <taxon>Pseudonocardiales</taxon>
        <taxon>Pseudonocardiaceae</taxon>
        <taxon>Kibdelosporangium</taxon>
    </lineage>
</organism>
<keyword evidence="3" id="KW-1185">Reference proteome</keyword>
<dbReference type="Proteomes" id="UP000763557">
    <property type="component" value="Unassembled WGS sequence"/>
</dbReference>
<feature type="domain" description="Effector-associated" evidence="1">
    <location>
        <begin position="216"/>
        <end position="292"/>
    </location>
</feature>
<proteinExistence type="predicted"/>
<dbReference type="EMBL" id="JAAATY010000019">
    <property type="protein sequence ID" value="NRN68356.1"/>
    <property type="molecule type" value="Genomic_DNA"/>
</dbReference>
<evidence type="ECO:0000313" key="2">
    <source>
        <dbReference type="EMBL" id="NRN68356.1"/>
    </source>
</evidence>
<evidence type="ECO:0000259" key="1">
    <source>
        <dbReference type="Pfam" id="PF19956"/>
    </source>
</evidence>
<dbReference type="Pfam" id="PF19956">
    <property type="entry name" value="EAD2"/>
    <property type="match status" value="1"/>
</dbReference>
<dbReference type="SUPFAM" id="SSF55073">
    <property type="entry name" value="Nucleotide cyclase"/>
    <property type="match status" value="1"/>
</dbReference>
<sequence length="303" mass="33729">MTTEHRAIVAVDIASFTDPRRTLTHLRTVHEGMYEMLRAAFDEAGIFWKQVYHEDRGDGAMILVPPEFPKLWLADQWHTRLLAALRRYNAVHASEARVQLRVALHHGEVYENSDGVVSHAVNLAFRILDAKPAKSALAQTGGMLALIASNDFYHDVIAQEPDAAPDDYRRIAVSVKQTETVAWLRLPGVQVSLPQPVEPSVPVQQQTHVTPLSDIVDALLELPFVREATGRAMLIDLLPPNIATAVPYHAITRLHVFALVQTCLRHEHGLLDLIEAVRQLDGDSGGVRRLEGIKRLLLSDSVD</sequence>
<accession>A0ABX2FBV1</accession>